<evidence type="ECO:0000313" key="4">
    <source>
        <dbReference type="EMBL" id="CAL6088295.1"/>
    </source>
</evidence>
<protein>
    <submittedName>
        <fullName evidence="4">Hypothetical_protein</fullName>
    </submittedName>
</protein>
<dbReference type="EMBL" id="CATOUU010000662">
    <property type="protein sequence ID" value="CAI9939174.1"/>
    <property type="molecule type" value="Genomic_DNA"/>
</dbReference>
<proteinExistence type="predicted"/>
<evidence type="ECO:0000313" key="3">
    <source>
        <dbReference type="EMBL" id="CAI9939180.1"/>
    </source>
</evidence>
<dbReference type="EMBL" id="CAXDID020000407">
    <property type="protein sequence ID" value="CAL6088307.1"/>
    <property type="molecule type" value="Genomic_DNA"/>
</dbReference>
<keyword evidence="7" id="KW-1185">Reference proteome</keyword>
<comment type="caution">
    <text evidence="2">The sequence shown here is derived from an EMBL/GenBank/DDBJ whole genome shotgun (WGS) entry which is preliminary data.</text>
</comment>
<evidence type="ECO:0000313" key="1">
    <source>
        <dbReference type="EMBL" id="CAI9939174.1"/>
    </source>
</evidence>
<gene>
    <name evidence="1" type="ORF">HINF_LOCUS26819</name>
    <name evidence="2" type="ORF">HINF_LOCUS26822</name>
    <name evidence="3" type="ORF">HINF_LOCUS26825</name>
    <name evidence="4" type="ORF">HINF_LOCUS64057</name>
    <name evidence="5" type="ORF">HINF_LOCUS64060</name>
    <name evidence="6" type="ORF">HINF_LOCUS64063</name>
</gene>
<dbReference type="EMBL" id="CAXDID020000407">
    <property type="protein sequence ID" value="CAL6088295.1"/>
    <property type="molecule type" value="Genomic_DNA"/>
</dbReference>
<dbReference type="EMBL" id="CATOUU010000662">
    <property type="protein sequence ID" value="CAI9939177.1"/>
    <property type="molecule type" value="Genomic_DNA"/>
</dbReference>
<evidence type="ECO:0000313" key="6">
    <source>
        <dbReference type="EMBL" id="CAL6088307.1"/>
    </source>
</evidence>
<dbReference type="AlphaFoldDB" id="A0AA86U622"/>
<evidence type="ECO:0000313" key="2">
    <source>
        <dbReference type="EMBL" id="CAI9939177.1"/>
    </source>
</evidence>
<dbReference type="Proteomes" id="UP001642409">
    <property type="component" value="Unassembled WGS sequence"/>
</dbReference>
<dbReference type="EMBL" id="CATOUU010000662">
    <property type="protein sequence ID" value="CAI9939180.1"/>
    <property type="molecule type" value="Genomic_DNA"/>
</dbReference>
<organism evidence="2">
    <name type="scientific">Hexamita inflata</name>
    <dbReference type="NCBI Taxonomy" id="28002"/>
    <lineage>
        <taxon>Eukaryota</taxon>
        <taxon>Metamonada</taxon>
        <taxon>Diplomonadida</taxon>
        <taxon>Hexamitidae</taxon>
        <taxon>Hexamitinae</taxon>
        <taxon>Hexamita</taxon>
    </lineage>
</organism>
<name>A0AA86U622_9EUKA</name>
<sequence>MNGVYLKRCGIIGYATQYSLLTKIIDIKTQTIFVFTGSSSYGDIGGLLGYLFVQNVLIQNAVVIYSNENMKSDYSSGGLIGFTDINIIAIIDTQIMNSIICALNFAGGFIGTSHASQINITSSTIYQTKIFGNVMGIVVGQNVTHGIFNIQFTNSIQIYINSILQSDCGSLSNAWSITQC</sequence>
<accession>A0AA86U622</accession>
<reference evidence="2" key="1">
    <citation type="submission" date="2023-06" db="EMBL/GenBank/DDBJ databases">
        <authorList>
            <person name="Kurt Z."/>
        </authorList>
    </citation>
    <scope>NUCLEOTIDE SEQUENCE</scope>
</reference>
<evidence type="ECO:0000313" key="7">
    <source>
        <dbReference type="Proteomes" id="UP001642409"/>
    </source>
</evidence>
<evidence type="ECO:0000313" key="5">
    <source>
        <dbReference type="EMBL" id="CAL6088301.1"/>
    </source>
</evidence>
<reference evidence="4 7" key="2">
    <citation type="submission" date="2024-07" db="EMBL/GenBank/DDBJ databases">
        <authorList>
            <person name="Akdeniz Z."/>
        </authorList>
    </citation>
    <scope>NUCLEOTIDE SEQUENCE [LARGE SCALE GENOMIC DNA]</scope>
</reference>
<dbReference type="EMBL" id="CAXDID020000407">
    <property type="protein sequence ID" value="CAL6088301.1"/>
    <property type="molecule type" value="Genomic_DNA"/>
</dbReference>